<dbReference type="Pfam" id="PF02518">
    <property type="entry name" value="HATPase_c"/>
    <property type="match status" value="1"/>
</dbReference>
<dbReference type="SUPFAM" id="SSF55781">
    <property type="entry name" value="GAF domain-like"/>
    <property type="match status" value="1"/>
</dbReference>
<dbReference type="SUPFAM" id="SSF55874">
    <property type="entry name" value="ATPase domain of HSP90 chaperone/DNA topoisomerase II/histidine kinase"/>
    <property type="match status" value="1"/>
</dbReference>
<feature type="domain" description="PAC" evidence="10">
    <location>
        <begin position="214"/>
        <end position="265"/>
    </location>
</feature>
<feature type="domain" description="PAS" evidence="9">
    <location>
        <begin position="507"/>
        <end position="577"/>
    </location>
</feature>
<dbReference type="NCBIfam" id="TIGR00229">
    <property type="entry name" value="sensory_box"/>
    <property type="match status" value="5"/>
</dbReference>
<keyword evidence="3" id="KW-0597">Phosphoprotein</keyword>
<feature type="domain" description="PAS" evidence="9">
    <location>
        <begin position="138"/>
        <end position="212"/>
    </location>
</feature>
<feature type="domain" description="PAS" evidence="9">
    <location>
        <begin position="381"/>
        <end position="436"/>
    </location>
</feature>
<feature type="domain" description="Histidine kinase" evidence="7">
    <location>
        <begin position="1066"/>
        <end position="1259"/>
    </location>
</feature>
<dbReference type="Pfam" id="PF13185">
    <property type="entry name" value="GAF_2"/>
    <property type="match status" value="1"/>
</dbReference>
<reference evidence="11 12" key="1">
    <citation type="submission" date="2021-03" db="EMBL/GenBank/DDBJ databases">
        <title>Aliifodinibius sp. nov., a new bacterium isolated from saline soil.</title>
        <authorList>
            <person name="Galisteo C."/>
            <person name="De La Haba R."/>
            <person name="Sanchez-Porro C."/>
            <person name="Ventosa A."/>
        </authorList>
    </citation>
    <scope>NUCLEOTIDE SEQUENCE [LARGE SCALE GENOMIC DNA]</scope>
    <source>
        <strain evidence="11 12">1BSP15-2V2</strain>
    </source>
</reference>
<organism evidence="11 12">
    <name type="scientific">Fodinibius salsisoli</name>
    <dbReference type="NCBI Taxonomy" id="2820877"/>
    <lineage>
        <taxon>Bacteria</taxon>
        <taxon>Pseudomonadati</taxon>
        <taxon>Balneolota</taxon>
        <taxon>Balneolia</taxon>
        <taxon>Balneolales</taxon>
        <taxon>Balneolaceae</taxon>
        <taxon>Fodinibius</taxon>
    </lineage>
</organism>
<dbReference type="PROSITE" id="PS50109">
    <property type="entry name" value="HIS_KIN"/>
    <property type="match status" value="1"/>
</dbReference>
<feature type="domain" description="PAS" evidence="9">
    <location>
        <begin position="801"/>
        <end position="871"/>
    </location>
</feature>
<dbReference type="Gene3D" id="3.30.450.20">
    <property type="entry name" value="PAS domain"/>
    <property type="match status" value="6"/>
</dbReference>
<dbReference type="PROSITE" id="PS50113">
    <property type="entry name" value="PAC"/>
    <property type="match status" value="4"/>
</dbReference>
<feature type="domain" description="PAC" evidence="10">
    <location>
        <begin position="1003"/>
        <end position="1055"/>
    </location>
</feature>
<dbReference type="InterPro" id="IPR001789">
    <property type="entry name" value="Sig_transdc_resp-reg_receiver"/>
</dbReference>
<feature type="domain" description="PAC" evidence="10">
    <location>
        <begin position="336"/>
        <end position="387"/>
    </location>
</feature>
<dbReference type="PROSITE" id="PS50110">
    <property type="entry name" value="RESPONSE_REGULATORY"/>
    <property type="match status" value="1"/>
</dbReference>
<dbReference type="InterPro" id="IPR013655">
    <property type="entry name" value="PAS_fold_3"/>
</dbReference>
<evidence type="ECO:0000313" key="11">
    <source>
        <dbReference type="EMBL" id="MCW9708828.1"/>
    </source>
</evidence>
<gene>
    <name evidence="11" type="ORF">J6I44_18355</name>
</gene>
<evidence type="ECO:0000259" key="7">
    <source>
        <dbReference type="PROSITE" id="PS50109"/>
    </source>
</evidence>
<dbReference type="PANTHER" id="PTHR43304:SF1">
    <property type="entry name" value="PAC DOMAIN-CONTAINING PROTEIN"/>
    <property type="match status" value="1"/>
</dbReference>
<evidence type="ECO:0000259" key="9">
    <source>
        <dbReference type="PROSITE" id="PS50112"/>
    </source>
</evidence>
<evidence type="ECO:0000259" key="10">
    <source>
        <dbReference type="PROSITE" id="PS50113"/>
    </source>
</evidence>
<dbReference type="Pfam" id="PF00072">
    <property type="entry name" value="Response_reg"/>
    <property type="match status" value="1"/>
</dbReference>
<dbReference type="InterPro" id="IPR005467">
    <property type="entry name" value="His_kinase_dom"/>
</dbReference>
<dbReference type="CDD" id="cd00130">
    <property type="entry name" value="PAS"/>
    <property type="match status" value="5"/>
</dbReference>
<dbReference type="SUPFAM" id="SSF52172">
    <property type="entry name" value="CheY-like"/>
    <property type="match status" value="1"/>
</dbReference>
<dbReference type="InterPro" id="IPR013656">
    <property type="entry name" value="PAS_4"/>
</dbReference>
<dbReference type="SMART" id="SM00091">
    <property type="entry name" value="PAS"/>
    <property type="match status" value="5"/>
</dbReference>
<dbReference type="Gene3D" id="3.30.565.10">
    <property type="entry name" value="Histidine kinase-like ATPase, C-terminal domain"/>
    <property type="match status" value="1"/>
</dbReference>
<keyword evidence="12" id="KW-1185">Reference proteome</keyword>
<evidence type="ECO:0000256" key="3">
    <source>
        <dbReference type="ARBA" id="ARBA00022553"/>
    </source>
</evidence>
<dbReference type="Pfam" id="PF08448">
    <property type="entry name" value="PAS_4"/>
    <property type="match status" value="1"/>
</dbReference>
<dbReference type="EMBL" id="JAGGJA010000017">
    <property type="protein sequence ID" value="MCW9708828.1"/>
    <property type="molecule type" value="Genomic_DNA"/>
</dbReference>
<dbReference type="InterPro" id="IPR036890">
    <property type="entry name" value="HATPase_C_sf"/>
</dbReference>
<dbReference type="RefSeq" id="WP_265767637.1">
    <property type="nucleotide sequence ID" value="NZ_JAGGJA010000017.1"/>
</dbReference>
<dbReference type="CDD" id="cd00156">
    <property type="entry name" value="REC"/>
    <property type="match status" value="1"/>
</dbReference>
<dbReference type="InterPro" id="IPR035965">
    <property type="entry name" value="PAS-like_dom_sf"/>
</dbReference>
<dbReference type="InterPro" id="IPR000700">
    <property type="entry name" value="PAS-assoc_C"/>
</dbReference>
<dbReference type="InterPro" id="IPR011006">
    <property type="entry name" value="CheY-like_superfamily"/>
</dbReference>
<dbReference type="SMART" id="SM00448">
    <property type="entry name" value="REC"/>
    <property type="match status" value="1"/>
</dbReference>
<evidence type="ECO:0000313" key="12">
    <source>
        <dbReference type="Proteomes" id="UP001207918"/>
    </source>
</evidence>
<dbReference type="InterPro" id="IPR052162">
    <property type="entry name" value="Sensor_kinase/Photoreceptor"/>
</dbReference>
<evidence type="ECO:0000256" key="1">
    <source>
        <dbReference type="ARBA" id="ARBA00000085"/>
    </source>
</evidence>
<dbReference type="InterPro" id="IPR001610">
    <property type="entry name" value="PAC"/>
</dbReference>
<dbReference type="InterPro" id="IPR011495">
    <property type="entry name" value="Sig_transdc_His_kin_sub2_dim/P"/>
</dbReference>
<dbReference type="PANTHER" id="PTHR43304">
    <property type="entry name" value="PHYTOCHROME-LIKE PROTEIN CPH1"/>
    <property type="match status" value="1"/>
</dbReference>
<dbReference type="InterPro" id="IPR003018">
    <property type="entry name" value="GAF"/>
</dbReference>
<dbReference type="Gene3D" id="3.30.450.40">
    <property type="match status" value="1"/>
</dbReference>
<dbReference type="EC" id="2.7.13.3" evidence="2"/>
<evidence type="ECO:0000256" key="2">
    <source>
        <dbReference type="ARBA" id="ARBA00012438"/>
    </source>
</evidence>
<dbReference type="Gene3D" id="2.10.70.100">
    <property type="match status" value="1"/>
</dbReference>
<protein>
    <recommendedName>
        <fullName evidence="2">histidine kinase</fullName>
        <ecNumber evidence="2">2.7.13.3</ecNumber>
    </recommendedName>
</protein>
<keyword evidence="5" id="KW-0418">Kinase</keyword>
<name>A0ABT3PSJ4_9BACT</name>
<dbReference type="Pfam" id="PF08447">
    <property type="entry name" value="PAS_3"/>
    <property type="match status" value="3"/>
</dbReference>
<comment type="caution">
    <text evidence="6">Lacks conserved residue(s) required for the propagation of feature annotation.</text>
</comment>
<comment type="catalytic activity">
    <reaction evidence="1">
        <text>ATP + protein L-histidine = ADP + protein N-phospho-L-histidine.</text>
        <dbReference type="EC" id="2.7.13.3"/>
    </reaction>
</comment>
<dbReference type="InterPro" id="IPR000014">
    <property type="entry name" value="PAS"/>
</dbReference>
<evidence type="ECO:0000256" key="5">
    <source>
        <dbReference type="ARBA" id="ARBA00022777"/>
    </source>
</evidence>
<dbReference type="Gene3D" id="3.40.50.2300">
    <property type="match status" value="1"/>
</dbReference>
<dbReference type="InterPro" id="IPR003594">
    <property type="entry name" value="HATPase_dom"/>
</dbReference>
<comment type="caution">
    <text evidence="11">The sequence shown here is derived from an EMBL/GenBank/DDBJ whole genome shotgun (WGS) entry which is preliminary data.</text>
</comment>
<dbReference type="Pfam" id="PF07568">
    <property type="entry name" value="HisKA_2"/>
    <property type="match status" value="1"/>
</dbReference>
<dbReference type="PROSITE" id="PS50112">
    <property type="entry name" value="PAS"/>
    <property type="match status" value="4"/>
</dbReference>
<evidence type="ECO:0000259" key="8">
    <source>
        <dbReference type="PROSITE" id="PS50110"/>
    </source>
</evidence>
<dbReference type="SMART" id="SM00387">
    <property type="entry name" value="HATPase_c"/>
    <property type="match status" value="1"/>
</dbReference>
<dbReference type="Pfam" id="PF13188">
    <property type="entry name" value="PAS_8"/>
    <property type="match status" value="1"/>
</dbReference>
<evidence type="ECO:0000256" key="4">
    <source>
        <dbReference type="ARBA" id="ARBA00022679"/>
    </source>
</evidence>
<dbReference type="SMART" id="SM00086">
    <property type="entry name" value="PAC"/>
    <property type="match status" value="6"/>
</dbReference>
<feature type="domain" description="PAC" evidence="10">
    <location>
        <begin position="874"/>
        <end position="925"/>
    </location>
</feature>
<evidence type="ECO:0000256" key="6">
    <source>
        <dbReference type="PROSITE-ProRule" id="PRU00169"/>
    </source>
</evidence>
<dbReference type="SUPFAM" id="SSF55785">
    <property type="entry name" value="PYP-like sensor domain (PAS domain)"/>
    <property type="match status" value="6"/>
</dbReference>
<keyword evidence="4" id="KW-0808">Transferase</keyword>
<proteinExistence type="predicted"/>
<feature type="domain" description="Response regulatory" evidence="8">
    <location>
        <begin position="7"/>
        <end position="123"/>
    </location>
</feature>
<dbReference type="InterPro" id="IPR029016">
    <property type="entry name" value="GAF-like_dom_sf"/>
</dbReference>
<sequence>MSQQRYHILIIQNDEVDAALIRQEINRLPLEVDLETICNKEQLQACLDGSKPDFIISAYSLTGFSGIGALQLARAQYPKLPFIIVSENIETETAIDLMLEGASDCIRKDNLTRLHVAVPREIQKYRQYLENKQKLRQAKQREQTIINSVDGIVWEADAQTFEFTFISQKVESILGYPPDQWLNTPQFWQDHIHPEDRSQAVTYCHQKTQQGEHHEFEYRMRDAQGKYVWLRDYVTVILDDGEPDQLRGIMVDVTEQKELQDLLHRTNRLAQVGSWEIDFSEQEEGEVYWSDMTKELLEVKADYKPTVEDTLSFIEPQSRKQAENDFKQAVSQGKPYDNELLVETGKGNKLWIRNIGQAEFKDRECIRVYGSFQDITDRKRSEKKYREIFDLSPQPVWVYDPQTLQFLDVNQAAIEHYGYTRAEFLAMTLKDIRPEDDIPELLEATRQPPNHKDHYFEGQFRHQTKDGTLIQVNIKRNSIEYNGQTASMVLAEDVTEKRQAQHELKLSEQKFKSLVQSGASMIAVLDEHGIFRYASDNYKQITGWTSWELLGQDAFAYMHPEDRDRIQQAFDNLQSQEGNQHTLPFRFKHKEGHWIWKESIGSDLSDDGIIDGYVINCHEVTDRQYYTQMEKIERDILEKNTIGEVELSGLAEELLQKLETLHPRMRCSLQRIVNGRLYPLAAPSLPPEYVEAIEDLTIGPNAGACGTAAYQKEPVISENIFEDPQWEGYRHLGRKYNFSACWSQPVLGHNQQVIATFAIYYKNQHHPSHRERNTIDRVVHLLRLLFDSFEKAKAEQELALREQRFKSLVQDGSDLIAILDKEANYTYVAPSSESILGISPDEFIGTNAFDYIHDDHTSRVQQTLSSLSSGQRVTTDPFLFKNNKGEWRWIATVITNLLDNPAVEGYVANSRDVTDQKEREQKLKESLERYEYVTRATEDIVYDWDIQRDTLKWDDSYSEKFCHTNGQEVFNIGQWAQNVHPDDLATTQESLESTLSDSSATEWNAEYRFALADGTYVHILERGFIIRDTEGEAVRMIGALQDITRLKQQEQELREALGEKETLLTEIHHRVKNNLAVVSGMMQLQAFEVDHPQVKNKLLDGVSRIKSMATIHEMLYQSSTFTRLMFSEVVKELATSVIKTLTNDVEVTWKLDLDPVILNVNHAIPCSLIINEVITNSIKHGLKGRQNGMISISLRQRKEKVQLTIVDNGVGVPEGFDNSKTTSLGLLLIRQLTNQLEGTYQYEPLTEGLSFRLEFKKGDVKGVGSSAFTKTEH</sequence>
<dbReference type="Proteomes" id="UP001207918">
    <property type="component" value="Unassembled WGS sequence"/>
</dbReference>
<accession>A0ABT3PSJ4</accession>